<organism evidence="1 2">
    <name type="scientific">Chitinophaga cymbidii</name>
    <dbReference type="NCBI Taxonomy" id="1096750"/>
    <lineage>
        <taxon>Bacteria</taxon>
        <taxon>Pseudomonadati</taxon>
        <taxon>Bacteroidota</taxon>
        <taxon>Chitinophagia</taxon>
        <taxon>Chitinophagales</taxon>
        <taxon>Chitinophagaceae</taxon>
        <taxon>Chitinophaga</taxon>
    </lineage>
</organism>
<reference evidence="1 2" key="1">
    <citation type="submission" date="2019-07" db="EMBL/GenBank/DDBJ databases">
        <title>Whole genome shotgun sequence of Chitinophaga cymbidii NBRC 109752.</title>
        <authorList>
            <person name="Hosoyama A."/>
            <person name="Uohara A."/>
            <person name="Ohji S."/>
            <person name="Ichikawa N."/>
        </authorList>
    </citation>
    <scope>NUCLEOTIDE SEQUENCE [LARGE SCALE GENOMIC DNA]</scope>
    <source>
        <strain evidence="1 2">NBRC 109752</strain>
    </source>
</reference>
<evidence type="ECO:0000313" key="2">
    <source>
        <dbReference type="Proteomes" id="UP000321436"/>
    </source>
</evidence>
<accession>A0A512RQQ5</accession>
<dbReference type="AlphaFoldDB" id="A0A512RQQ5"/>
<dbReference type="EMBL" id="BKAU01000005">
    <property type="protein sequence ID" value="GEP98025.1"/>
    <property type="molecule type" value="Genomic_DNA"/>
</dbReference>
<dbReference type="OrthoDB" id="678238at2"/>
<sequence>MEVVRKIRVLKMDKYEPVGIIATICFLDGEPPKIGDIVEYKDDRYKINGVIVSGSSEKIKDNWSNGFYDCNMEKV</sequence>
<comment type="caution">
    <text evidence="1">The sequence shown here is derived from an EMBL/GenBank/DDBJ whole genome shotgun (WGS) entry which is preliminary data.</text>
</comment>
<protein>
    <submittedName>
        <fullName evidence="1">Uncharacterized protein</fullName>
    </submittedName>
</protein>
<name>A0A512RQQ5_9BACT</name>
<dbReference type="Proteomes" id="UP000321436">
    <property type="component" value="Unassembled WGS sequence"/>
</dbReference>
<keyword evidence="2" id="KW-1185">Reference proteome</keyword>
<gene>
    <name evidence="1" type="ORF">CCY01nite_42850</name>
</gene>
<dbReference type="RefSeq" id="WP_146866166.1">
    <property type="nucleotide sequence ID" value="NZ_BKAU01000005.1"/>
</dbReference>
<proteinExistence type="predicted"/>
<evidence type="ECO:0000313" key="1">
    <source>
        <dbReference type="EMBL" id="GEP98025.1"/>
    </source>
</evidence>